<comment type="subcellular location">
    <subcellularLocation>
        <location evidence="5">Nucleus</location>
    </subcellularLocation>
</comment>
<reference evidence="9" key="1">
    <citation type="journal article" date="2020" name="Stud. Mycol.">
        <title>101 Dothideomycetes genomes: a test case for predicting lifestyles and emergence of pathogens.</title>
        <authorList>
            <person name="Haridas S."/>
            <person name="Albert R."/>
            <person name="Binder M."/>
            <person name="Bloem J."/>
            <person name="Labutti K."/>
            <person name="Salamov A."/>
            <person name="Andreopoulos B."/>
            <person name="Baker S."/>
            <person name="Barry K."/>
            <person name="Bills G."/>
            <person name="Bluhm B."/>
            <person name="Cannon C."/>
            <person name="Castanera R."/>
            <person name="Culley D."/>
            <person name="Daum C."/>
            <person name="Ezra D."/>
            <person name="Gonzalez J."/>
            <person name="Henrissat B."/>
            <person name="Kuo A."/>
            <person name="Liang C."/>
            <person name="Lipzen A."/>
            <person name="Lutzoni F."/>
            <person name="Magnuson J."/>
            <person name="Mondo S."/>
            <person name="Nolan M."/>
            <person name="Ohm R."/>
            <person name="Pangilinan J."/>
            <person name="Park H.-J."/>
            <person name="Ramirez L."/>
            <person name="Alfaro M."/>
            <person name="Sun H."/>
            <person name="Tritt A."/>
            <person name="Yoshinaga Y."/>
            <person name="Zwiers L.-H."/>
            <person name="Turgeon B."/>
            <person name="Goodwin S."/>
            <person name="Spatafora J."/>
            <person name="Crous P."/>
            <person name="Grigoriev I."/>
        </authorList>
    </citation>
    <scope>NUCLEOTIDE SEQUENCE</scope>
    <source>
        <strain evidence="9">CBS 101060</strain>
    </source>
</reference>
<dbReference type="GO" id="GO:0006355">
    <property type="term" value="P:regulation of DNA-templated transcription"/>
    <property type="evidence" value="ECO:0007669"/>
    <property type="project" value="InterPro"/>
</dbReference>
<dbReference type="Gene3D" id="1.10.10.60">
    <property type="entry name" value="Homeodomain-like"/>
    <property type="match status" value="1"/>
</dbReference>
<keyword evidence="4" id="KW-0863">Zinc-finger</keyword>
<keyword evidence="2 5" id="KW-0371">Homeobox</keyword>
<dbReference type="SUPFAM" id="SSF46689">
    <property type="entry name" value="Homeodomain-like"/>
    <property type="match status" value="1"/>
</dbReference>
<feature type="DNA-binding region" description="Homeobox" evidence="5">
    <location>
        <begin position="191"/>
        <end position="253"/>
    </location>
</feature>
<dbReference type="GO" id="GO:0003677">
    <property type="term" value="F:DNA binding"/>
    <property type="evidence" value="ECO:0007669"/>
    <property type="project" value="UniProtKB-UniRule"/>
</dbReference>
<evidence type="ECO:0000313" key="9">
    <source>
        <dbReference type="EMBL" id="KAF2834983.1"/>
    </source>
</evidence>
<keyword evidence="10" id="KW-1185">Reference proteome</keyword>
<dbReference type="AlphaFoldDB" id="A0A9P4S2B3"/>
<dbReference type="GO" id="GO:0008270">
    <property type="term" value="F:zinc ion binding"/>
    <property type="evidence" value="ECO:0007669"/>
    <property type="project" value="UniProtKB-KW"/>
</dbReference>
<proteinExistence type="predicted"/>
<name>A0A9P4S2B3_9PEZI</name>
<keyword evidence="1 5" id="KW-0238">DNA-binding</keyword>
<gene>
    <name evidence="9" type="ORF">M501DRAFT_1034803</name>
</gene>
<dbReference type="InterPro" id="IPR050224">
    <property type="entry name" value="TALE_homeobox"/>
</dbReference>
<sequence length="745" mass="83358">MLMHQNCFYFHIGGQKVVESIIYYGFPCFMSRRISGCSEDHTISVSMEDSNNWFAGQHQSWPDYTATDYMIYDNDDVSSKDLNQIQQYEGSTMQVVPFEESVWWDRFPIDATLSLQPGNFENVTQTSAQTGHVPMQSNEIQGVDSVSSLFLNPLPTLDDMGNHDTFMIDFDDIFTLDYSPEEQSKENNNNRNRPRKRLPDHARTTLQTWFLEHEDDPYLGKEEVYNLSQKTNLTEKQVRTFFANLRARKQPPVVSPKGTDYPEPQTIKEKPSVDAHAQQDPMQRFLSSSPEDEGIPESTLKRASADYKPAALQQKSSIRGTEATKPDTMSIADTTMGSNSGSNSSHASSHASIDSATNRAPRRGRKRHRDPFKPTVKPVIRARTDPTKIYQCTFCPRDFAQKYDWRRHEESVHLPQTEWVCMPNGPAIRGEPSGPTCGFCAFCDLPNPPADHFDTHNCAGCLQLPLISRTFTRKDKLLQHANQVHKTPQLSRHMQEWHRPVSRSIHLCCGLCGLALPTWSARIDHIASHFQSEIDMSFWMGAPGGVTPLPTTLSPSAALPPGNQQPINPTMGMTSPILPTLPTPPTPTDPHPNLYSPLTSLFARPPVPWTDGKVPMGLHPCVRCRLGFHFYIEALCHERQVHGVWKLRTRTFEQLDVRVPGTRGGLGGGRGKGVGVREMGKGKVRERLGGEVAGFAGAGTAGVVGMDGGDVRMLHSPRIFDIGVENTLTRFRWLVITGVVLDIDV</sequence>
<feature type="region of interest" description="Disordered" evidence="6">
    <location>
        <begin position="180"/>
        <end position="200"/>
    </location>
</feature>
<keyword evidence="3 5" id="KW-0539">Nucleus</keyword>
<keyword evidence="4" id="KW-0479">Metal-binding</keyword>
<dbReference type="Proteomes" id="UP000799429">
    <property type="component" value="Unassembled WGS sequence"/>
</dbReference>
<organism evidence="9 10">
    <name type="scientific">Patellaria atrata CBS 101060</name>
    <dbReference type="NCBI Taxonomy" id="1346257"/>
    <lineage>
        <taxon>Eukaryota</taxon>
        <taxon>Fungi</taxon>
        <taxon>Dikarya</taxon>
        <taxon>Ascomycota</taxon>
        <taxon>Pezizomycotina</taxon>
        <taxon>Dothideomycetes</taxon>
        <taxon>Dothideomycetes incertae sedis</taxon>
        <taxon>Patellariales</taxon>
        <taxon>Patellariaceae</taxon>
        <taxon>Patellaria</taxon>
    </lineage>
</organism>
<dbReference type="PROSITE" id="PS00028">
    <property type="entry name" value="ZINC_FINGER_C2H2_1"/>
    <property type="match status" value="1"/>
</dbReference>
<keyword evidence="4" id="KW-0862">Zinc</keyword>
<dbReference type="InterPro" id="IPR013087">
    <property type="entry name" value="Znf_C2H2_type"/>
</dbReference>
<dbReference type="GO" id="GO:0005634">
    <property type="term" value="C:nucleus"/>
    <property type="evidence" value="ECO:0007669"/>
    <property type="project" value="UniProtKB-SubCell"/>
</dbReference>
<comment type="caution">
    <text evidence="9">The sequence shown here is derived from an EMBL/GenBank/DDBJ whole genome shotgun (WGS) entry which is preliminary data.</text>
</comment>
<dbReference type="SMART" id="SM00355">
    <property type="entry name" value="ZnF_C2H2"/>
    <property type="match status" value="4"/>
</dbReference>
<evidence type="ECO:0008006" key="11">
    <source>
        <dbReference type="Google" id="ProtNLM"/>
    </source>
</evidence>
<evidence type="ECO:0000256" key="6">
    <source>
        <dbReference type="SAM" id="MobiDB-lite"/>
    </source>
</evidence>
<dbReference type="CDD" id="cd00086">
    <property type="entry name" value="homeodomain"/>
    <property type="match status" value="1"/>
</dbReference>
<protein>
    <recommendedName>
        <fullName evidence="11">Homeobox domain-containing protein</fullName>
    </recommendedName>
</protein>
<feature type="compositionally biased region" description="Low complexity" evidence="6">
    <location>
        <begin position="337"/>
        <end position="352"/>
    </location>
</feature>
<feature type="compositionally biased region" description="Basic residues" evidence="6">
    <location>
        <begin position="360"/>
        <end position="370"/>
    </location>
</feature>
<accession>A0A9P4S2B3</accession>
<dbReference type="SMART" id="SM00389">
    <property type="entry name" value="HOX"/>
    <property type="match status" value="1"/>
</dbReference>
<evidence type="ECO:0000259" key="8">
    <source>
        <dbReference type="PROSITE" id="PS50157"/>
    </source>
</evidence>
<evidence type="ECO:0000256" key="2">
    <source>
        <dbReference type="ARBA" id="ARBA00023155"/>
    </source>
</evidence>
<dbReference type="Pfam" id="PF05920">
    <property type="entry name" value="Homeobox_KN"/>
    <property type="match status" value="1"/>
</dbReference>
<evidence type="ECO:0000259" key="7">
    <source>
        <dbReference type="PROSITE" id="PS50071"/>
    </source>
</evidence>
<feature type="domain" description="Homeobox" evidence="7">
    <location>
        <begin position="189"/>
        <end position="252"/>
    </location>
</feature>
<dbReference type="PROSITE" id="PS50157">
    <property type="entry name" value="ZINC_FINGER_C2H2_2"/>
    <property type="match status" value="1"/>
</dbReference>
<dbReference type="OrthoDB" id="5399138at2759"/>
<evidence type="ECO:0000256" key="5">
    <source>
        <dbReference type="PROSITE-ProRule" id="PRU00108"/>
    </source>
</evidence>
<dbReference type="EMBL" id="MU006112">
    <property type="protein sequence ID" value="KAF2834983.1"/>
    <property type="molecule type" value="Genomic_DNA"/>
</dbReference>
<feature type="region of interest" description="Disordered" evidence="6">
    <location>
        <begin position="249"/>
        <end position="375"/>
    </location>
</feature>
<dbReference type="InterPro" id="IPR009057">
    <property type="entry name" value="Homeodomain-like_sf"/>
</dbReference>
<feature type="domain" description="C2H2-type" evidence="8">
    <location>
        <begin position="390"/>
        <end position="418"/>
    </location>
</feature>
<dbReference type="PANTHER" id="PTHR11850">
    <property type="entry name" value="HOMEOBOX PROTEIN TRANSCRIPTION FACTORS"/>
    <property type="match status" value="1"/>
</dbReference>
<evidence type="ECO:0000313" key="10">
    <source>
        <dbReference type="Proteomes" id="UP000799429"/>
    </source>
</evidence>
<evidence type="ECO:0000256" key="4">
    <source>
        <dbReference type="PROSITE-ProRule" id="PRU00042"/>
    </source>
</evidence>
<dbReference type="Gene3D" id="3.30.160.60">
    <property type="entry name" value="Classic Zinc Finger"/>
    <property type="match status" value="1"/>
</dbReference>
<dbReference type="PROSITE" id="PS50071">
    <property type="entry name" value="HOMEOBOX_2"/>
    <property type="match status" value="1"/>
</dbReference>
<dbReference type="InterPro" id="IPR001356">
    <property type="entry name" value="HD"/>
</dbReference>
<dbReference type="InterPro" id="IPR008422">
    <property type="entry name" value="KN_HD"/>
</dbReference>
<evidence type="ECO:0000256" key="1">
    <source>
        <dbReference type="ARBA" id="ARBA00023125"/>
    </source>
</evidence>
<evidence type="ECO:0000256" key="3">
    <source>
        <dbReference type="ARBA" id="ARBA00023242"/>
    </source>
</evidence>